<name>A0A919SHB4_9ACTN</name>
<proteinExistence type="predicted"/>
<evidence type="ECO:0000256" key="1">
    <source>
        <dbReference type="SAM" id="MobiDB-lite"/>
    </source>
</evidence>
<sequence>MVGDLPTGKVDAAAVEREAAEAAEAAAQEAAAVNAQVRAAEAQVSGSVNGQPSRPLPAGELSGRPQDDA</sequence>
<reference evidence="2" key="1">
    <citation type="submission" date="2021-03" db="EMBL/GenBank/DDBJ databases">
        <title>Whole genome shotgun sequence of Actinoplanes auranticolor NBRC 12245.</title>
        <authorList>
            <person name="Komaki H."/>
            <person name="Tamura T."/>
        </authorList>
    </citation>
    <scope>NUCLEOTIDE SEQUENCE</scope>
    <source>
        <strain evidence="2">NBRC 12245</strain>
    </source>
</reference>
<evidence type="ECO:0000313" key="3">
    <source>
        <dbReference type="Proteomes" id="UP000681340"/>
    </source>
</evidence>
<feature type="region of interest" description="Disordered" evidence="1">
    <location>
        <begin position="41"/>
        <end position="69"/>
    </location>
</feature>
<keyword evidence="3" id="KW-1185">Reference proteome</keyword>
<dbReference type="Proteomes" id="UP000681340">
    <property type="component" value="Unassembled WGS sequence"/>
</dbReference>
<evidence type="ECO:0000313" key="2">
    <source>
        <dbReference type="EMBL" id="GIM71870.1"/>
    </source>
</evidence>
<dbReference type="EMBL" id="BOQL01000038">
    <property type="protein sequence ID" value="GIM71870.1"/>
    <property type="molecule type" value="Genomic_DNA"/>
</dbReference>
<protein>
    <submittedName>
        <fullName evidence="2">Uncharacterized protein</fullName>
    </submittedName>
</protein>
<dbReference type="AlphaFoldDB" id="A0A919SHB4"/>
<comment type="caution">
    <text evidence="2">The sequence shown here is derived from an EMBL/GenBank/DDBJ whole genome shotgun (WGS) entry which is preliminary data.</text>
</comment>
<gene>
    <name evidence="2" type="ORF">Aau02nite_48130</name>
</gene>
<accession>A0A919SHB4</accession>
<organism evidence="2 3">
    <name type="scientific">Actinoplanes auranticolor</name>
    <dbReference type="NCBI Taxonomy" id="47988"/>
    <lineage>
        <taxon>Bacteria</taxon>
        <taxon>Bacillati</taxon>
        <taxon>Actinomycetota</taxon>
        <taxon>Actinomycetes</taxon>
        <taxon>Micromonosporales</taxon>
        <taxon>Micromonosporaceae</taxon>
        <taxon>Actinoplanes</taxon>
    </lineage>
</organism>